<dbReference type="AlphaFoldDB" id="A0A6A5C500"/>
<dbReference type="OrthoDB" id="10524161at2759"/>
<dbReference type="InterPro" id="IPR035965">
    <property type="entry name" value="PAS-like_dom_sf"/>
</dbReference>
<name>A0A6A5C500_NAEFO</name>
<evidence type="ECO:0000313" key="4">
    <source>
        <dbReference type="Proteomes" id="UP000444721"/>
    </source>
</evidence>
<dbReference type="Pfam" id="PF13188">
    <property type="entry name" value="PAS_8"/>
    <property type="match status" value="1"/>
</dbReference>
<feature type="compositionally biased region" description="Basic residues" evidence="1">
    <location>
        <begin position="49"/>
        <end position="60"/>
    </location>
</feature>
<feature type="compositionally biased region" description="Low complexity" evidence="1">
    <location>
        <begin position="557"/>
        <end position="569"/>
    </location>
</feature>
<reference evidence="3 4" key="1">
    <citation type="journal article" date="2019" name="Sci. Rep.">
        <title>Nanopore sequencing improves the draft genome of the human pathogenic amoeba Naegleria fowleri.</title>
        <authorList>
            <person name="Liechti N."/>
            <person name="Schurch N."/>
            <person name="Bruggmann R."/>
            <person name="Wittwer M."/>
        </authorList>
    </citation>
    <scope>NUCLEOTIDE SEQUENCE [LARGE SCALE GENOMIC DNA]</scope>
    <source>
        <strain evidence="3 4">ATCC 30894</strain>
    </source>
</reference>
<dbReference type="OMA" id="MISNWEN"/>
<feature type="compositionally biased region" description="Polar residues" evidence="1">
    <location>
        <begin position="222"/>
        <end position="232"/>
    </location>
</feature>
<evidence type="ECO:0000259" key="2">
    <source>
        <dbReference type="PROSITE" id="PS50112"/>
    </source>
</evidence>
<feature type="compositionally biased region" description="Polar residues" evidence="1">
    <location>
        <begin position="638"/>
        <end position="660"/>
    </location>
</feature>
<feature type="compositionally biased region" description="Low complexity" evidence="1">
    <location>
        <begin position="340"/>
        <end position="386"/>
    </location>
</feature>
<feature type="region of interest" description="Disordered" evidence="1">
    <location>
        <begin position="263"/>
        <end position="400"/>
    </location>
</feature>
<feature type="compositionally biased region" description="Polar residues" evidence="1">
    <location>
        <begin position="320"/>
        <end position="339"/>
    </location>
</feature>
<dbReference type="VEuPathDB" id="AmoebaDB:NF0002100"/>
<feature type="domain" description="PAS" evidence="2">
    <location>
        <begin position="964"/>
        <end position="1037"/>
    </location>
</feature>
<feature type="region of interest" description="Disordered" evidence="1">
    <location>
        <begin position="470"/>
        <end position="499"/>
    </location>
</feature>
<feature type="compositionally biased region" description="Low complexity" evidence="1">
    <location>
        <begin position="70"/>
        <end position="117"/>
    </location>
</feature>
<sequence>MSSTQGTDDADHHQGNAAITSLISSNNAPPNNRFIPFYMRDDLPQNRQSKSKVNQRRRRKTIQDVLQQKSSSLSTSSNHPLHHTNSATSHSTASSSSTTPTNILPRQHQQQQTTITPIQPPHPSQGQTHSSPPILQHLPTTRHQGIYPPSLRARYPSVLQSYPHYVQLPTNPLPFPPSPYQIHQQQQKEQKYETTARVKFSTMVDTSRSGGGGSSTISSSTPPQGLPTQSLSEISNKFGGLSEQYRNSALQRSASSSSLLSKNVLTNHPHQPPHEHQNSEESISIKKNRQEPRDSEQINEKVVVGSTTTQPQQEPTPSSIASFLSSNGSKLQQSSQPQRSNIPNTTTTATAATITTTTTTTTNNSLLVPTSSSVSSSSSSSSTTNNGKVGTASASSSTAIHKLKRLQQQIRSSDKDLHAINSSAQVLNYLKMVQQQQQAYIQQRLLLQSSSIPNLNVSVNHIKDQLYSNINNANSSNSSSNNNGDNGTDRSSRSSSYLPSTFIPSYQLDPTVDMMISNWENQIRQTKQRQRMQQLYRRPIPNLRLPPHQDHSQYMIDSSSSESSSGMGSHSDRSEAWMSARFGASTLSSSSRVSTRSMGLSPLNSPSSSCSMMSDCTATANANTSFHDNSDFLMISPHHQQQAQLSARSTSNNSRLTAEQLSPEDEDEDGDTLMIDDSSPTLDHNKDSSSNNNKILPSISKLNLPINLPPLNLLSLSNSNSISNLTDTTSCNNNMLSVQASSTSDMEGVKSCPTTPQHSARATLQENSTSPSSGIQQLFVNPFSSTTSGSNTTFNFSASQPTTLATTSVQPNSISLNNNNTTLLPSHQQHTSVNNSHSSSYIPEGFITQRTYQQHHFSRNTKQIHHQIHSSQNMSSRTRDNHLVNAESVINSNNNSICPSPKRPNQYHHYSHLTSPRSSKKKKLQESSEAANISDPSDVLGIDFIPDDSSNSVQPNEDIQQRMSMQLFQAIFRHTPLPMFILNSKGKFMSVNHAFISMLDYESEACFNGKNALEFVYSETDSISLMTQIQKSAIEGGMNNHSASTTNSSLVSPQQHFKMNLKDSNGSHVQAENTIYVLRDVMYGSGEFFVFTVTSYQSSSI</sequence>
<comment type="caution">
    <text evidence="3">The sequence shown here is derived from an EMBL/GenBank/DDBJ whole genome shotgun (WGS) entry which is preliminary data.</text>
</comment>
<dbReference type="EMBL" id="VFQX01000003">
    <property type="protein sequence ID" value="KAF0984377.1"/>
    <property type="molecule type" value="Genomic_DNA"/>
</dbReference>
<dbReference type="VEuPathDB" id="AmoebaDB:NF0002090"/>
<dbReference type="RefSeq" id="XP_044569090.1">
    <property type="nucleotide sequence ID" value="XM_044711312.1"/>
</dbReference>
<feature type="region of interest" description="Disordered" evidence="1">
    <location>
        <begin position="638"/>
        <end position="692"/>
    </location>
</feature>
<dbReference type="CDD" id="cd00130">
    <property type="entry name" value="PAS"/>
    <property type="match status" value="1"/>
</dbReference>
<feature type="compositionally biased region" description="Acidic residues" evidence="1">
    <location>
        <begin position="662"/>
        <end position="671"/>
    </location>
</feature>
<dbReference type="SMART" id="SM00091">
    <property type="entry name" value="PAS"/>
    <property type="match status" value="1"/>
</dbReference>
<feature type="region of interest" description="Disordered" evidence="1">
    <location>
        <begin position="891"/>
        <end position="954"/>
    </location>
</feature>
<feature type="compositionally biased region" description="Low complexity" evidence="1">
    <location>
        <begin position="470"/>
        <end position="483"/>
    </location>
</feature>
<dbReference type="VEuPathDB" id="AmoebaDB:NfTy_003900"/>
<feature type="compositionally biased region" description="Low complexity" evidence="1">
    <location>
        <begin position="306"/>
        <end position="319"/>
    </location>
</feature>
<evidence type="ECO:0000256" key="1">
    <source>
        <dbReference type="SAM" id="MobiDB-lite"/>
    </source>
</evidence>
<feature type="region of interest" description="Disordered" evidence="1">
    <location>
        <begin position="204"/>
        <end position="232"/>
    </location>
</feature>
<feature type="compositionally biased region" description="Basic and acidic residues" evidence="1">
    <location>
        <begin position="288"/>
        <end position="299"/>
    </location>
</feature>
<accession>A0A6A5C500</accession>
<gene>
    <name evidence="3" type="ORF">FDP41_007554</name>
</gene>
<keyword evidence="4" id="KW-1185">Reference proteome</keyword>
<feature type="compositionally biased region" description="Polar residues" evidence="1">
    <location>
        <begin position="752"/>
        <end position="773"/>
    </location>
</feature>
<dbReference type="VEuPathDB" id="AmoebaDB:FDP41_007554"/>
<feature type="region of interest" description="Disordered" evidence="1">
    <location>
        <begin position="745"/>
        <end position="773"/>
    </location>
</feature>
<feature type="region of interest" description="Disordered" evidence="1">
    <location>
        <begin position="588"/>
        <end position="609"/>
    </location>
</feature>
<feature type="compositionally biased region" description="Polar residues" evidence="1">
    <location>
        <begin position="124"/>
        <end position="143"/>
    </location>
</feature>
<dbReference type="Gene3D" id="3.30.450.20">
    <property type="entry name" value="PAS domain"/>
    <property type="match status" value="1"/>
</dbReference>
<dbReference type="SUPFAM" id="SSF55785">
    <property type="entry name" value="PYP-like sensor domain (PAS domain)"/>
    <property type="match status" value="1"/>
</dbReference>
<feature type="region of interest" description="Disordered" evidence="1">
    <location>
        <begin position="1"/>
        <end position="148"/>
    </location>
</feature>
<dbReference type="InterPro" id="IPR000014">
    <property type="entry name" value="PAS"/>
</dbReference>
<protein>
    <recommendedName>
        <fullName evidence="2">PAS domain-containing protein</fullName>
    </recommendedName>
</protein>
<feature type="compositionally biased region" description="Polar residues" evidence="1">
    <location>
        <begin position="17"/>
        <end position="30"/>
    </location>
</feature>
<feature type="region of interest" description="Disordered" evidence="1">
    <location>
        <begin position="541"/>
        <end position="572"/>
    </location>
</feature>
<dbReference type="NCBIfam" id="TIGR00229">
    <property type="entry name" value="sensory_box"/>
    <property type="match status" value="1"/>
</dbReference>
<proteinExistence type="predicted"/>
<dbReference type="Proteomes" id="UP000444721">
    <property type="component" value="Unassembled WGS sequence"/>
</dbReference>
<organism evidence="3 4">
    <name type="scientific">Naegleria fowleri</name>
    <name type="common">Brain eating amoeba</name>
    <dbReference type="NCBI Taxonomy" id="5763"/>
    <lineage>
        <taxon>Eukaryota</taxon>
        <taxon>Discoba</taxon>
        <taxon>Heterolobosea</taxon>
        <taxon>Tetramitia</taxon>
        <taxon>Eutetramitia</taxon>
        <taxon>Vahlkampfiidae</taxon>
        <taxon>Naegleria</taxon>
    </lineage>
</organism>
<dbReference type="GeneID" id="68114772"/>
<evidence type="ECO:0000313" key="3">
    <source>
        <dbReference type="EMBL" id="KAF0984377.1"/>
    </source>
</evidence>
<dbReference type="PROSITE" id="PS50112">
    <property type="entry name" value="PAS"/>
    <property type="match status" value="1"/>
</dbReference>